<name>A0A6J5Q541_9CAUD</name>
<protein>
    <recommendedName>
        <fullName evidence="6">Bacteriophage lambda, GpH, tail tape measure, C-terminal</fullName>
    </recommendedName>
</protein>
<reference evidence="3" key="1">
    <citation type="submission" date="2020-05" db="EMBL/GenBank/DDBJ databases">
        <authorList>
            <person name="Chiriac C."/>
            <person name="Salcher M."/>
            <person name="Ghai R."/>
            <person name="Kavagutti S V."/>
        </authorList>
    </citation>
    <scope>NUCLEOTIDE SEQUENCE</scope>
</reference>
<gene>
    <name evidence="4" type="ORF">UFOVP1425_48</name>
    <name evidence="5" type="ORF">UFOVP1672_26</name>
    <name evidence="3" type="ORF">UFOVP988_48</name>
</gene>
<dbReference type="EMBL" id="LR797367">
    <property type="protein sequence ID" value="CAB4210869.1"/>
    <property type="molecule type" value="Genomic_DNA"/>
</dbReference>
<evidence type="ECO:0000256" key="1">
    <source>
        <dbReference type="SAM" id="Coils"/>
    </source>
</evidence>
<evidence type="ECO:0000313" key="3">
    <source>
        <dbReference type="EMBL" id="CAB4176611.1"/>
    </source>
</evidence>
<organism evidence="3">
    <name type="scientific">uncultured Caudovirales phage</name>
    <dbReference type="NCBI Taxonomy" id="2100421"/>
    <lineage>
        <taxon>Viruses</taxon>
        <taxon>Duplodnaviria</taxon>
        <taxon>Heunggongvirae</taxon>
        <taxon>Uroviricota</taxon>
        <taxon>Caudoviricetes</taxon>
        <taxon>Peduoviridae</taxon>
        <taxon>Maltschvirus</taxon>
        <taxon>Maltschvirus maltsch</taxon>
    </lineage>
</organism>
<evidence type="ECO:0000256" key="2">
    <source>
        <dbReference type="SAM" id="MobiDB-lite"/>
    </source>
</evidence>
<dbReference type="EMBL" id="LR796943">
    <property type="protein sequence ID" value="CAB4176611.1"/>
    <property type="molecule type" value="Genomic_DNA"/>
</dbReference>
<feature type="region of interest" description="Disordered" evidence="2">
    <location>
        <begin position="324"/>
        <end position="343"/>
    </location>
</feature>
<keyword evidence="1" id="KW-0175">Coiled coil</keyword>
<dbReference type="EMBL" id="LR797536">
    <property type="protein sequence ID" value="CAB4223350.1"/>
    <property type="molecule type" value="Genomic_DNA"/>
</dbReference>
<evidence type="ECO:0000313" key="4">
    <source>
        <dbReference type="EMBL" id="CAB4210869.1"/>
    </source>
</evidence>
<accession>A0A6J5Q541</accession>
<feature type="coiled-coil region" evidence="1">
    <location>
        <begin position="477"/>
        <end position="522"/>
    </location>
</feature>
<evidence type="ECO:0008006" key="6">
    <source>
        <dbReference type="Google" id="ProtNLM"/>
    </source>
</evidence>
<evidence type="ECO:0000313" key="5">
    <source>
        <dbReference type="EMBL" id="CAB4223350.1"/>
    </source>
</evidence>
<sequence>MATVDTLLVRIEADLSNLKAQLDKGATSVESASKRMAGATVASEKSFERLGNVAGVAISIAAAAILKFGKDALDAAGDIAELAQQIGVTTDTFQELTFAGVQFGVTQENLSQSLAIFSRNIGQAANGSDDMLKSFRSLGVGILDANGALRSNDDILNDVVDAIAKIPDPARQAAIGAELFGRSFAKLLPMFKDGKVGLDELRRAAHEAGGVLSEEAVKAADDASDAIKSLELVVAKLAQTIVSQAAPYIKVMADNILALMSASSDASKLVALNEEIAKLEAMTSDTPGSKLRGGRNKINQDRLDALYAERQALIDLAAEKAKQNLGLKPPGEGGGGTTNPLSKSATDLQAKIDFELRLAQVTGLTADAIARTRTEMQARSIAEKAGLEVGTEAYNQAVAKIMKTYDLTQAEKASNEAMEDSIRMTLEMFEAAKKASEAKEKLFQTTTAEIENNYKLIEALKIGTKEYEQELAFIELMNKAKAQNVELTEEEKDQYRQLAKTMGEQRDQMKQIKDKYEDNKRAAQDFAHVIGTAFEDAVLQGKKLGDVLKALEQDIARIILRMTVTKNLENAVTGSNGGGGIGGFLGGLGKIFGGLFGGGGSTGGEGFTASADSGSALASVDYPAFAAGGDPPMGKASMVGENGPELFIPKQPGTIISNDNLKGMGGGTYYIDARGADQAAIMRLEKTIKEVNGSIERRSVNAVIDHKRRNPSSFAA</sequence>
<proteinExistence type="predicted"/>